<feature type="compositionally biased region" description="Polar residues" evidence="1">
    <location>
        <begin position="93"/>
        <end position="104"/>
    </location>
</feature>
<evidence type="ECO:0000313" key="4">
    <source>
        <dbReference type="Proteomes" id="UP001596494"/>
    </source>
</evidence>
<dbReference type="NCBIfam" id="NF041554">
    <property type="entry name" value="SA1362_fam"/>
    <property type="match status" value="1"/>
</dbReference>
<feature type="region of interest" description="Disordered" evidence="1">
    <location>
        <begin position="64"/>
        <end position="133"/>
    </location>
</feature>
<evidence type="ECO:0000313" key="3">
    <source>
        <dbReference type="EMBL" id="MFC7320853.1"/>
    </source>
</evidence>
<dbReference type="EMBL" id="JBHTBY010000006">
    <property type="protein sequence ID" value="MFC7320853.1"/>
    <property type="molecule type" value="Genomic_DNA"/>
</dbReference>
<keyword evidence="4" id="KW-1185">Reference proteome</keyword>
<evidence type="ECO:0000256" key="1">
    <source>
        <dbReference type="SAM" id="MobiDB-lite"/>
    </source>
</evidence>
<dbReference type="Proteomes" id="UP001596494">
    <property type="component" value="Unassembled WGS sequence"/>
</dbReference>
<name>A0ABW2K408_9BACI</name>
<sequence>MTRKWITPVIYTLIALAVFYVAVQLLTDTTSFLSSIIMMIGFAVLLYGAIYFFFLRHRMGSGGNKNEMKKYKQAVKQSKQKYKAPSPVKASKVKTNPSFKTASIQKKKSRRKNTPNLRVIEGSKNTKKDRASF</sequence>
<organism evidence="3 4">
    <name type="scientific">Halobacillus campisalis</name>
    <dbReference type="NCBI Taxonomy" id="435909"/>
    <lineage>
        <taxon>Bacteria</taxon>
        <taxon>Bacillati</taxon>
        <taxon>Bacillota</taxon>
        <taxon>Bacilli</taxon>
        <taxon>Bacillales</taxon>
        <taxon>Bacillaceae</taxon>
        <taxon>Halobacillus</taxon>
    </lineage>
</organism>
<dbReference type="RefSeq" id="WP_289214433.1">
    <property type="nucleotide sequence ID" value="NZ_JAPVRC010000001.1"/>
</dbReference>
<accession>A0ABW2K408</accession>
<keyword evidence="2" id="KW-0472">Membrane</keyword>
<keyword evidence="2" id="KW-1133">Transmembrane helix</keyword>
<gene>
    <name evidence="3" type="ORF">ACFQMN_08155</name>
</gene>
<evidence type="ECO:0000256" key="2">
    <source>
        <dbReference type="SAM" id="Phobius"/>
    </source>
</evidence>
<protein>
    <submittedName>
        <fullName evidence="3">SA1362 family protein</fullName>
    </submittedName>
</protein>
<proteinExistence type="predicted"/>
<reference evidence="4" key="1">
    <citation type="journal article" date="2019" name="Int. J. Syst. Evol. Microbiol.">
        <title>The Global Catalogue of Microorganisms (GCM) 10K type strain sequencing project: providing services to taxonomists for standard genome sequencing and annotation.</title>
        <authorList>
            <consortium name="The Broad Institute Genomics Platform"/>
            <consortium name="The Broad Institute Genome Sequencing Center for Infectious Disease"/>
            <person name="Wu L."/>
            <person name="Ma J."/>
        </authorList>
    </citation>
    <scope>NUCLEOTIDE SEQUENCE [LARGE SCALE GENOMIC DNA]</scope>
    <source>
        <strain evidence="4">CCUG 73951</strain>
    </source>
</reference>
<feature type="transmembrane region" description="Helical" evidence="2">
    <location>
        <begin position="9"/>
        <end position="26"/>
    </location>
</feature>
<keyword evidence="2" id="KW-0812">Transmembrane</keyword>
<comment type="caution">
    <text evidence="3">The sequence shown here is derived from an EMBL/GenBank/DDBJ whole genome shotgun (WGS) entry which is preliminary data.</text>
</comment>
<feature type="compositionally biased region" description="Basic and acidic residues" evidence="1">
    <location>
        <begin position="124"/>
        <end position="133"/>
    </location>
</feature>
<feature type="transmembrane region" description="Helical" evidence="2">
    <location>
        <begin position="32"/>
        <end position="55"/>
    </location>
</feature>
<dbReference type="InterPro" id="IPR048110">
    <property type="entry name" value="SA1362/YqhP-like"/>
</dbReference>